<reference evidence="8" key="1">
    <citation type="submission" date="2020-07" db="EMBL/GenBank/DDBJ databases">
        <authorList>
            <person name="Nazaruddin N."/>
        </authorList>
    </citation>
    <scope>NUCLEOTIDE SEQUENCE</scope>
</reference>
<keyword evidence="5 7" id="KW-0472">Membrane</keyword>
<feature type="transmembrane region" description="Helical" evidence="7">
    <location>
        <begin position="165"/>
        <end position="185"/>
    </location>
</feature>
<feature type="non-terminal residue" evidence="8">
    <location>
        <position position="500"/>
    </location>
</feature>
<proteinExistence type="inferred from homology"/>
<keyword evidence="9" id="KW-1185">Reference proteome</keyword>
<protein>
    <submittedName>
        <fullName evidence="8">Uncharacterized protein</fullName>
    </submittedName>
</protein>
<sequence>KEIENIIIDKKKIALASTTKCLIKDSQTLLFSHKITVSQKVVSITRVSNSKFQLDSERFLVDRSVGVFAPAGQLGRRNQIVLVVMDWHICDSRKLEPRWNVHERPAFRKYSAINGAVSCILLIWLLLLGALSCRCGSSGDKVRPTLLWCIVFGKSHVNFSICSGAFMASIVSVMLWAVFLVTLVLSSHTEMLICRPLHDSNYSTMQAILETRMFLGKRLSIPLKDLFEKCRENEAAYPAFGLGNTMKLEQLTAYWTWSGFTRIILKINVQLKTLRIFTPYLRQQLHNLLYACGLNLTEHRIAIQERILNKDLEALSDQLDKVTEQMSDRLTARSLETIVINMQDLNQRRVKPLMKFQDRLLYKLAALELQVKPLQQQINESLANLRTIQYYIDGQGDKIAQFKTKLYTDRLANYLDQWRFHVLSEMGNGVAKCRPLWDVMEGIKLLLCSHFLGNLSGFWFATFLCIVIMIASTPTAHVLSLVYKKFPSVVKNANLVTTRT</sequence>
<dbReference type="Pfam" id="PF05478">
    <property type="entry name" value="Prominin"/>
    <property type="match status" value="1"/>
</dbReference>
<dbReference type="PANTHER" id="PTHR22730">
    <property type="entry name" value="PROMININ PROM PROTEIN"/>
    <property type="match status" value="1"/>
</dbReference>
<evidence type="ECO:0000256" key="4">
    <source>
        <dbReference type="ARBA" id="ARBA00022989"/>
    </source>
</evidence>
<gene>
    <name evidence="8" type="ORF">MHI_LOCUS889607</name>
</gene>
<dbReference type="OrthoDB" id="8188647at2759"/>
<evidence type="ECO:0000313" key="8">
    <source>
        <dbReference type="EMBL" id="CAD1479940.1"/>
    </source>
</evidence>
<feature type="transmembrane region" description="Helical" evidence="7">
    <location>
        <begin position="112"/>
        <end position="131"/>
    </location>
</feature>
<evidence type="ECO:0000256" key="7">
    <source>
        <dbReference type="SAM" id="Phobius"/>
    </source>
</evidence>
<dbReference type="AlphaFoldDB" id="A0A6V7HHX8"/>
<evidence type="ECO:0000256" key="1">
    <source>
        <dbReference type="ARBA" id="ARBA00004141"/>
    </source>
</evidence>
<comment type="subcellular location">
    <subcellularLocation>
        <location evidence="1">Membrane</location>
        <topology evidence="1">Multi-pass membrane protein</topology>
    </subcellularLocation>
</comment>
<evidence type="ECO:0000313" key="9">
    <source>
        <dbReference type="Proteomes" id="UP000752696"/>
    </source>
</evidence>
<accession>A0A6V7HHX8</accession>
<evidence type="ECO:0000256" key="3">
    <source>
        <dbReference type="ARBA" id="ARBA00022692"/>
    </source>
</evidence>
<dbReference type="EMBL" id="CAJDYZ010011733">
    <property type="protein sequence ID" value="CAD1479940.1"/>
    <property type="molecule type" value="Genomic_DNA"/>
</dbReference>
<dbReference type="PANTHER" id="PTHR22730:SF1">
    <property type="entry name" value="PROMININ-LIKE PROTEIN"/>
    <property type="match status" value="1"/>
</dbReference>
<dbReference type="Proteomes" id="UP000752696">
    <property type="component" value="Unassembled WGS sequence"/>
</dbReference>
<comment type="caution">
    <text evidence="8">The sequence shown here is derived from an EMBL/GenBank/DDBJ whole genome shotgun (WGS) entry which is preliminary data.</text>
</comment>
<keyword evidence="4 7" id="KW-1133">Transmembrane helix</keyword>
<evidence type="ECO:0000256" key="6">
    <source>
        <dbReference type="ARBA" id="ARBA00023180"/>
    </source>
</evidence>
<feature type="non-terminal residue" evidence="8">
    <location>
        <position position="1"/>
    </location>
</feature>
<keyword evidence="6" id="KW-0325">Glycoprotein</keyword>
<dbReference type="InterPro" id="IPR008795">
    <property type="entry name" value="Prominin"/>
</dbReference>
<evidence type="ECO:0000256" key="5">
    <source>
        <dbReference type="ARBA" id="ARBA00023136"/>
    </source>
</evidence>
<feature type="transmembrane region" description="Helical" evidence="7">
    <location>
        <begin position="451"/>
        <end position="471"/>
    </location>
</feature>
<keyword evidence="3 7" id="KW-0812">Transmembrane</keyword>
<evidence type="ECO:0000256" key="2">
    <source>
        <dbReference type="ARBA" id="ARBA00006058"/>
    </source>
</evidence>
<dbReference type="GO" id="GO:0016020">
    <property type="term" value="C:membrane"/>
    <property type="evidence" value="ECO:0007669"/>
    <property type="project" value="UniProtKB-SubCell"/>
</dbReference>
<organism evidence="8 9">
    <name type="scientific">Heterotrigona itama</name>
    <dbReference type="NCBI Taxonomy" id="395501"/>
    <lineage>
        <taxon>Eukaryota</taxon>
        <taxon>Metazoa</taxon>
        <taxon>Ecdysozoa</taxon>
        <taxon>Arthropoda</taxon>
        <taxon>Hexapoda</taxon>
        <taxon>Insecta</taxon>
        <taxon>Pterygota</taxon>
        <taxon>Neoptera</taxon>
        <taxon>Endopterygota</taxon>
        <taxon>Hymenoptera</taxon>
        <taxon>Apocrita</taxon>
        <taxon>Aculeata</taxon>
        <taxon>Apoidea</taxon>
        <taxon>Anthophila</taxon>
        <taxon>Apidae</taxon>
        <taxon>Heterotrigona</taxon>
    </lineage>
</organism>
<name>A0A6V7HHX8_9HYME</name>
<comment type="similarity">
    <text evidence="2">Belongs to the prominin family.</text>
</comment>